<evidence type="ECO:0000313" key="2">
    <source>
        <dbReference type="Proteomes" id="UP000234681"/>
    </source>
</evidence>
<dbReference type="AlphaFoldDB" id="A6K2Y3"/>
<sequence>MGASLCPLPPFTVRCLVCGARINSEKSQKARPCTLGYITIPSISEAT</sequence>
<gene>
    <name evidence="1" type="ORF">rCG_52060</name>
</gene>
<proteinExistence type="predicted"/>
<dbReference type="EMBL" id="CH474015">
    <property type="protein sequence ID" value="EDL85717.1"/>
    <property type="molecule type" value="Genomic_DNA"/>
</dbReference>
<dbReference type="Proteomes" id="UP000234681">
    <property type="component" value="Chromosome 2"/>
</dbReference>
<reference evidence="1 2" key="1">
    <citation type="submission" date="2005-09" db="EMBL/GenBank/DDBJ databases">
        <authorList>
            <person name="Mural R.J."/>
            <person name="Li P.W."/>
            <person name="Adams M.D."/>
            <person name="Amanatides P.G."/>
            <person name="Baden-Tillson H."/>
            <person name="Barnstead M."/>
            <person name="Chin S.H."/>
            <person name="Dew I."/>
            <person name="Evans C.A."/>
            <person name="Ferriera S."/>
            <person name="Flanigan M."/>
            <person name="Fosler C."/>
            <person name="Glodek A."/>
            <person name="Gu Z."/>
            <person name="Holt R.A."/>
            <person name="Jennings D."/>
            <person name="Kraft C.L."/>
            <person name="Lu F."/>
            <person name="Nguyen T."/>
            <person name="Nusskern D.R."/>
            <person name="Pfannkoch C.M."/>
            <person name="Sitter C."/>
            <person name="Sutton G.G."/>
            <person name="Venter J.C."/>
            <person name="Wang Z."/>
            <person name="Woodage T."/>
            <person name="Zheng X.H."/>
            <person name="Zhong F."/>
        </authorList>
    </citation>
    <scope>NUCLEOTIDE SEQUENCE [LARGE SCALE GENOMIC DNA]</scope>
    <source>
        <strain>BN</strain>
        <strain evidence="2">Sprague-Dawley</strain>
    </source>
</reference>
<feature type="non-terminal residue" evidence="1">
    <location>
        <position position="47"/>
    </location>
</feature>
<name>A6K2Y3_RAT</name>
<evidence type="ECO:0000313" key="1">
    <source>
        <dbReference type="EMBL" id="EDL85717.1"/>
    </source>
</evidence>
<organism evidence="1 2">
    <name type="scientific">Rattus norvegicus</name>
    <name type="common">Rat</name>
    <dbReference type="NCBI Taxonomy" id="10116"/>
    <lineage>
        <taxon>Eukaryota</taxon>
        <taxon>Metazoa</taxon>
        <taxon>Chordata</taxon>
        <taxon>Craniata</taxon>
        <taxon>Vertebrata</taxon>
        <taxon>Euteleostomi</taxon>
        <taxon>Mammalia</taxon>
        <taxon>Eutheria</taxon>
        <taxon>Euarchontoglires</taxon>
        <taxon>Glires</taxon>
        <taxon>Rodentia</taxon>
        <taxon>Myomorpha</taxon>
        <taxon>Muroidea</taxon>
        <taxon>Muridae</taxon>
        <taxon>Murinae</taxon>
        <taxon>Rattus</taxon>
    </lineage>
</organism>
<accession>A6K2Y3</accession>
<protein>
    <submittedName>
        <fullName evidence="1">RCG52060</fullName>
    </submittedName>
</protein>